<proteinExistence type="predicted"/>
<comment type="caution">
    <text evidence="1">The sequence shown here is derived from an EMBL/GenBank/DDBJ whole genome shotgun (WGS) entry which is preliminary data.</text>
</comment>
<evidence type="ECO:0000313" key="1">
    <source>
        <dbReference type="EMBL" id="GFD16443.1"/>
    </source>
</evidence>
<reference evidence="1" key="1">
    <citation type="journal article" date="2019" name="Sci. Rep.">
        <title>Draft genome of Tanacetum cinerariifolium, the natural source of mosquito coil.</title>
        <authorList>
            <person name="Yamashiro T."/>
            <person name="Shiraishi A."/>
            <person name="Satake H."/>
            <person name="Nakayama K."/>
        </authorList>
    </citation>
    <scope>NUCLEOTIDE SEQUENCE</scope>
</reference>
<accession>A0A699U345</accession>
<dbReference type="EMBL" id="BKCJ011293292">
    <property type="protein sequence ID" value="GFD16443.1"/>
    <property type="molecule type" value="Genomic_DNA"/>
</dbReference>
<name>A0A699U345_TANCI</name>
<gene>
    <name evidence="1" type="ORF">Tci_888412</name>
</gene>
<dbReference type="AlphaFoldDB" id="A0A699U345"/>
<organism evidence="1">
    <name type="scientific">Tanacetum cinerariifolium</name>
    <name type="common">Dalmatian daisy</name>
    <name type="synonym">Chrysanthemum cinerariifolium</name>
    <dbReference type="NCBI Taxonomy" id="118510"/>
    <lineage>
        <taxon>Eukaryota</taxon>
        <taxon>Viridiplantae</taxon>
        <taxon>Streptophyta</taxon>
        <taxon>Embryophyta</taxon>
        <taxon>Tracheophyta</taxon>
        <taxon>Spermatophyta</taxon>
        <taxon>Magnoliopsida</taxon>
        <taxon>eudicotyledons</taxon>
        <taxon>Gunneridae</taxon>
        <taxon>Pentapetalae</taxon>
        <taxon>asterids</taxon>
        <taxon>campanulids</taxon>
        <taxon>Asterales</taxon>
        <taxon>Asteraceae</taxon>
        <taxon>Asteroideae</taxon>
        <taxon>Anthemideae</taxon>
        <taxon>Anthemidinae</taxon>
        <taxon>Tanacetum</taxon>
    </lineage>
</organism>
<feature type="non-terminal residue" evidence="1">
    <location>
        <position position="1"/>
    </location>
</feature>
<protein>
    <submittedName>
        <fullName evidence="1">Uncharacterized protein</fullName>
    </submittedName>
</protein>
<sequence length="92" mass="10520">DTKLLSAPVSNKIEAYRLFRRNVPVTTLASRSVHARPMAYTLAGALFLPDFWPDPVPFRLLALLVFAILLQSRAEWPILLQLRHFRAHGPSW</sequence>